<feature type="region of interest" description="Disordered" evidence="1">
    <location>
        <begin position="25"/>
        <end position="44"/>
    </location>
</feature>
<dbReference type="Proteomes" id="UP000801492">
    <property type="component" value="Unassembled WGS sequence"/>
</dbReference>
<dbReference type="Pfam" id="PF13843">
    <property type="entry name" value="DDE_Tnp_1_7"/>
    <property type="match status" value="2"/>
</dbReference>
<sequence length="264" mass="30066">MSLNIVVGEIDDKRLLEKVASPLGEEEKKGKKLKTGKAPSKDDVEFDEEVTIDEAFKNETIEDQPQSNATEEDFDSKNEQPLSNFLKENIVWGKQVANSSHSILDFNSAFGPDIPDDIEYPRDVFLYSFTTELLERIVFETNLYASQQYGNRFIPTFLDKIKAFIGLNIIMGNNVLQPKKTEEGYDKLYKILLLLDILLESYKKCFKPSENQSVAKAMVKFKGSIGFRQHIPLKPTKRGYKIWARADKTDLGPGGKEEKKSEPE</sequence>
<evidence type="ECO:0000313" key="3">
    <source>
        <dbReference type="EMBL" id="KAF2902474.1"/>
    </source>
</evidence>
<dbReference type="InterPro" id="IPR029526">
    <property type="entry name" value="PGBD"/>
</dbReference>
<evidence type="ECO:0000313" key="4">
    <source>
        <dbReference type="Proteomes" id="UP000801492"/>
    </source>
</evidence>
<feature type="region of interest" description="Disordered" evidence="1">
    <location>
        <begin position="245"/>
        <end position="264"/>
    </location>
</feature>
<gene>
    <name evidence="3" type="ORF">ILUMI_03714</name>
</gene>
<protein>
    <recommendedName>
        <fullName evidence="2">PiggyBac transposable element-derived protein domain-containing protein</fullName>
    </recommendedName>
</protein>
<evidence type="ECO:0000259" key="2">
    <source>
        <dbReference type="Pfam" id="PF13843"/>
    </source>
</evidence>
<feature type="domain" description="PiggyBac transposable element-derived protein" evidence="2">
    <location>
        <begin position="180"/>
        <end position="249"/>
    </location>
</feature>
<reference evidence="3" key="1">
    <citation type="submission" date="2019-08" db="EMBL/GenBank/DDBJ databases">
        <title>The genome of the North American firefly Photinus pyralis.</title>
        <authorList>
            <consortium name="Photinus pyralis genome working group"/>
            <person name="Fallon T.R."/>
            <person name="Sander Lower S.E."/>
            <person name="Weng J.-K."/>
        </authorList>
    </citation>
    <scope>NUCLEOTIDE SEQUENCE</scope>
    <source>
        <strain evidence="3">TRF0915ILg1</strain>
        <tissue evidence="3">Whole body</tissue>
    </source>
</reference>
<keyword evidence="4" id="KW-1185">Reference proteome</keyword>
<dbReference type="OrthoDB" id="6781365at2759"/>
<evidence type="ECO:0000256" key="1">
    <source>
        <dbReference type="SAM" id="MobiDB-lite"/>
    </source>
</evidence>
<feature type="region of interest" description="Disordered" evidence="1">
    <location>
        <begin position="53"/>
        <end position="78"/>
    </location>
</feature>
<comment type="caution">
    <text evidence="3">The sequence shown here is derived from an EMBL/GenBank/DDBJ whole genome shotgun (WGS) entry which is preliminary data.</text>
</comment>
<dbReference type="PANTHER" id="PTHR46599:SF3">
    <property type="entry name" value="PIGGYBAC TRANSPOSABLE ELEMENT-DERIVED PROTEIN 4"/>
    <property type="match status" value="1"/>
</dbReference>
<name>A0A8K0GJP0_IGNLU</name>
<accession>A0A8K0GJP0</accession>
<dbReference type="AlphaFoldDB" id="A0A8K0GJP0"/>
<dbReference type="PANTHER" id="PTHR46599">
    <property type="entry name" value="PIGGYBAC TRANSPOSABLE ELEMENT-DERIVED PROTEIN 4"/>
    <property type="match status" value="1"/>
</dbReference>
<dbReference type="EMBL" id="VTPC01001289">
    <property type="protein sequence ID" value="KAF2902474.1"/>
    <property type="molecule type" value="Genomic_DNA"/>
</dbReference>
<proteinExistence type="predicted"/>
<organism evidence="3 4">
    <name type="scientific">Ignelater luminosus</name>
    <name type="common">Cucubano</name>
    <name type="synonym">Pyrophorus luminosus</name>
    <dbReference type="NCBI Taxonomy" id="2038154"/>
    <lineage>
        <taxon>Eukaryota</taxon>
        <taxon>Metazoa</taxon>
        <taxon>Ecdysozoa</taxon>
        <taxon>Arthropoda</taxon>
        <taxon>Hexapoda</taxon>
        <taxon>Insecta</taxon>
        <taxon>Pterygota</taxon>
        <taxon>Neoptera</taxon>
        <taxon>Endopterygota</taxon>
        <taxon>Coleoptera</taxon>
        <taxon>Polyphaga</taxon>
        <taxon>Elateriformia</taxon>
        <taxon>Elateroidea</taxon>
        <taxon>Elateridae</taxon>
        <taxon>Agrypninae</taxon>
        <taxon>Pyrophorini</taxon>
        <taxon>Ignelater</taxon>
    </lineage>
</organism>
<feature type="domain" description="PiggyBac transposable element-derived protein" evidence="2">
    <location>
        <begin position="121"/>
        <end position="176"/>
    </location>
</feature>